<feature type="domain" description="hAT-like transposase RNase-H fold" evidence="2">
    <location>
        <begin position="2"/>
        <end position="48"/>
    </location>
</feature>
<dbReference type="PANTHER" id="PTHR23272">
    <property type="entry name" value="BED FINGER-RELATED"/>
    <property type="match status" value="1"/>
</dbReference>
<dbReference type="GO" id="GO:0046983">
    <property type="term" value="F:protein dimerization activity"/>
    <property type="evidence" value="ECO:0007669"/>
    <property type="project" value="InterPro"/>
</dbReference>
<dbReference type="EMBL" id="RXGB01001486">
    <property type="protein sequence ID" value="TMW98729.1"/>
    <property type="molecule type" value="Genomic_DNA"/>
</dbReference>
<dbReference type="InterPro" id="IPR012337">
    <property type="entry name" value="RNaseH-like_sf"/>
</dbReference>
<dbReference type="Pfam" id="PF05699">
    <property type="entry name" value="Dimer_Tnp_hAT"/>
    <property type="match status" value="1"/>
</dbReference>
<dbReference type="PANTHER" id="PTHR23272:SF194">
    <property type="entry name" value="ZINC FINGER BED DOMAIN-CONTAINING PROTEIN DAYSLEEPER-LIKE"/>
    <property type="match status" value="1"/>
</dbReference>
<dbReference type="SUPFAM" id="SSF53098">
    <property type="entry name" value="Ribonuclease H-like"/>
    <property type="match status" value="1"/>
</dbReference>
<comment type="caution">
    <text evidence="3">The sequence shown here is derived from an EMBL/GenBank/DDBJ whole genome shotgun (WGS) entry which is preliminary data.</text>
</comment>
<dbReference type="Pfam" id="PF14372">
    <property type="entry name" value="hAT-like_RNase-H"/>
    <property type="match status" value="1"/>
</dbReference>
<name>A0A6N2C0U3_SOLCI</name>
<proteinExistence type="predicted"/>
<evidence type="ECO:0000259" key="2">
    <source>
        <dbReference type="Pfam" id="PF14372"/>
    </source>
</evidence>
<protein>
    <recommendedName>
        <fullName evidence="4">HAT C-terminal dimerisation domain-containing protein</fullName>
    </recommendedName>
</protein>
<accession>A0A6N2C0U3</accession>
<feature type="domain" description="HAT C-terminal dimerisation" evidence="1">
    <location>
        <begin position="50"/>
        <end position="127"/>
    </location>
</feature>
<dbReference type="GO" id="GO:0003677">
    <property type="term" value="F:DNA binding"/>
    <property type="evidence" value="ECO:0007669"/>
    <property type="project" value="InterPro"/>
</dbReference>
<sequence>MIFSIAIVLDPRYKLKFVRFYFSKIYPMTANAKSEKVVDHLQMLFREYLEPKLDRKGNPNLDVLAYWKENKGRYQELSLMDRYILNITITMVASESTFSIEGHIIGMFQSCILPLNAEANLCAKDWLCGQEDCDGSYTN</sequence>
<dbReference type="InterPro" id="IPR008906">
    <property type="entry name" value="HATC_C_dom"/>
</dbReference>
<gene>
    <name evidence="3" type="ORF">EJD97_003561</name>
</gene>
<feature type="non-terminal residue" evidence="3">
    <location>
        <position position="139"/>
    </location>
</feature>
<evidence type="ECO:0008006" key="4">
    <source>
        <dbReference type="Google" id="ProtNLM"/>
    </source>
</evidence>
<evidence type="ECO:0000259" key="1">
    <source>
        <dbReference type="Pfam" id="PF05699"/>
    </source>
</evidence>
<reference evidence="3" key="1">
    <citation type="submission" date="2019-05" db="EMBL/GenBank/DDBJ databases">
        <title>The de novo reference genome and transcriptome assemblies of the wild tomato species Solanum chilense.</title>
        <authorList>
            <person name="Stam R."/>
            <person name="Nosenko T."/>
            <person name="Hoerger A.C."/>
            <person name="Stephan W."/>
            <person name="Seidel M.A."/>
            <person name="Kuhn J.M.M."/>
            <person name="Haberer G."/>
            <person name="Tellier A."/>
        </authorList>
    </citation>
    <scope>NUCLEOTIDE SEQUENCE</scope>
    <source>
        <tissue evidence="3">Mature leaves</tissue>
    </source>
</reference>
<dbReference type="AlphaFoldDB" id="A0A6N2C0U3"/>
<evidence type="ECO:0000313" key="3">
    <source>
        <dbReference type="EMBL" id="TMW98729.1"/>
    </source>
</evidence>
<dbReference type="InterPro" id="IPR025525">
    <property type="entry name" value="hAT-like_transposase_RNase-H"/>
</dbReference>
<organism evidence="3">
    <name type="scientific">Solanum chilense</name>
    <name type="common">Tomato</name>
    <name type="synonym">Lycopersicon chilense</name>
    <dbReference type="NCBI Taxonomy" id="4083"/>
    <lineage>
        <taxon>Eukaryota</taxon>
        <taxon>Viridiplantae</taxon>
        <taxon>Streptophyta</taxon>
        <taxon>Embryophyta</taxon>
        <taxon>Tracheophyta</taxon>
        <taxon>Spermatophyta</taxon>
        <taxon>Magnoliopsida</taxon>
        <taxon>eudicotyledons</taxon>
        <taxon>Gunneridae</taxon>
        <taxon>Pentapetalae</taxon>
        <taxon>asterids</taxon>
        <taxon>lamiids</taxon>
        <taxon>Solanales</taxon>
        <taxon>Solanaceae</taxon>
        <taxon>Solanoideae</taxon>
        <taxon>Solaneae</taxon>
        <taxon>Solanum</taxon>
        <taxon>Solanum subgen. Lycopersicon</taxon>
    </lineage>
</organism>